<protein>
    <submittedName>
        <fullName evidence="2">Glycosyltransferase family 2 protein</fullName>
    </submittedName>
</protein>
<dbReference type="EMBL" id="JACJST010000003">
    <property type="protein sequence ID" value="MBD2567392.1"/>
    <property type="molecule type" value="Genomic_DNA"/>
</dbReference>
<dbReference type="InterPro" id="IPR001173">
    <property type="entry name" value="Glyco_trans_2-like"/>
</dbReference>
<dbReference type="Pfam" id="PF00535">
    <property type="entry name" value="Glycos_transf_2"/>
    <property type="match status" value="1"/>
</dbReference>
<feature type="domain" description="Glycosyltransferase 2-like" evidence="1">
    <location>
        <begin position="6"/>
        <end position="134"/>
    </location>
</feature>
<dbReference type="CDD" id="cd00761">
    <property type="entry name" value="Glyco_tranf_GTA_type"/>
    <property type="match status" value="1"/>
</dbReference>
<name>A0ABR8FCD8_9NOST</name>
<keyword evidence="3" id="KW-1185">Reference proteome</keyword>
<dbReference type="InterPro" id="IPR029044">
    <property type="entry name" value="Nucleotide-diphossugar_trans"/>
</dbReference>
<proteinExistence type="predicted"/>
<comment type="caution">
    <text evidence="2">The sequence shown here is derived from an EMBL/GenBank/DDBJ whole genome shotgun (WGS) entry which is preliminary data.</text>
</comment>
<evidence type="ECO:0000313" key="3">
    <source>
        <dbReference type="Proteomes" id="UP000640531"/>
    </source>
</evidence>
<dbReference type="PANTHER" id="PTHR43685">
    <property type="entry name" value="GLYCOSYLTRANSFERASE"/>
    <property type="match status" value="1"/>
</dbReference>
<dbReference type="InterPro" id="IPR050834">
    <property type="entry name" value="Glycosyltransf_2"/>
</dbReference>
<organism evidence="2 3">
    <name type="scientific">Anabaena lutea FACHB-196</name>
    <dbReference type="NCBI Taxonomy" id="2692881"/>
    <lineage>
        <taxon>Bacteria</taxon>
        <taxon>Bacillati</taxon>
        <taxon>Cyanobacteriota</taxon>
        <taxon>Cyanophyceae</taxon>
        <taxon>Nostocales</taxon>
        <taxon>Nostocaceae</taxon>
        <taxon>Anabaena</taxon>
    </lineage>
</organism>
<evidence type="ECO:0000259" key="1">
    <source>
        <dbReference type="Pfam" id="PF00535"/>
    </source>
</evidence>
<reference evidence="2 3" key="1">
    <citation type="journal article" date="2020" name="ISME J.">
        <title>Comparative genomics reveals insights into cyanobacterial evolution and habitat adaptation.</title>
        <authorList>
            <person name="Chen M.Y."/>
            <person name="Teng W.K."/>
            <person name="Zhao L."/>
            <person name="Hu C.X."/>
            <person name="Zhou Y.K."/>
            <person name="Han B.P."/>
            <person name="Song L.R."/>
            <person name="Shu W.S."/>
        </authorList>
    </citation>
    <scope>NUCLEOTIDE SEQUENCE [LARGE SCALE GENOMIC DNA]</scope>
    <source>
        <strain evidence="2 3">FACHB-196</strain>
    </source>
</reference>
<gene>
    <name evidence="2" type="ORF">H6G59_05655</name>
</gene>
<accession>A0ABR8FCD8</accession>
<dbReference type="Proteomes" id="UP000640531">
    <property type="component" value="Unassembled WGS sequence"/>
</dbReference>
<dbReference type="RefSeq" id="WP_190712263.1">
    <property type="nucleotide sequence ID" value="NZ_JACJST010000003.1"/>
</dbReference>
<dbReference type="SUPFAM" id="SSF53448">
    <property type="entry name" value="Nucleotide-diphospho-sugar transferases"/>
    <property type="match status" value="1"/>
</dbReference>
<evidence type="ECO:0000313" key="2">
    <source>
        <dbReference type="EMBL" id="MBD2567392.1"/>
    </source>
</evidence>
<dbReference type="Gene3D" id="3.90.550.10">
    <property type="entry name" value="Spore Coat Polysaccharide Biosynthesis Protein SpsA, Chain A"/>
    <property type="match status" value="1"/>
</dbReference>
<dbReference type="PANTHER" id="PTHR43685:SF11">
    <property type="entry name" value="GLYCOSYLTRANSFERASE TAGX-RELATED"/>
    <property type="match status" value="1"/>
</dbReference>
<sequence>MNPEVSVIIPAYNTSAYISRSIESALGQTLKNIEVIVVDDASTDNTLEVVSSFTDERLKVFINSENLGAGGTRNRAIEEAKGNWIAVLDSDDWYAPERLERLVQLAYQENADMIADDLYLIKDGEESPWSTLIQESGESIPTTKQIDPVFFVETDIYRKPGLHLGISKPLFRREFLIQQDIKYDPGIKVSQDFWLALTCLVRGARFFLVPEPYYFYLSRSGSLVFTAKVTRLTQDCEATITFMDKEEILKKQPQLAHALSINYTVFKKHLAYYRVIEPLKDKKWLTALKEMLYNPYFFTYLIRNIPGIINRRIQLYLFGNKAAYDIFYSTKKQRKLSNISVKASNKIE</sequence>